<evidence type="ECO:0000313" key="1">
    <source>
        <dbReference type="EMBL" id="AAG02773.1"/>
    </source>
</evidence>
<organism evidence="1 2">
    <name type="scientific">Amsacta moorei entomopoxvirus</name>
    <name type="common">AmEPV</name>
    <dbReference type="NCBI Taxonomy" id="28321"/>
    <lineage>
        <taxon>Viruses</taxon>
        <taxon>Varidnaviria</taxon>
        <taxon>Bamfordvirae</taxon>
        <taxon>Nucleocytoviricota</taxon>
        <taxon>Pokkesviricetes</taxon>
        <taxon>Chitovirales</taxon>
        <taxon>Poxviridae</taxon>
        <taxon>Entomopoxvirinae</taxon>
        <taxon>Betaentomopoxvirus</taxon>
    </lineage>
</organism>
<keyword evidence="2" id="KW-1185">Reference proteome</keyword>
<dbReference type="RefSeq" id="NP_064849.1">
    <property type="nucleotide sequence ID" value="NC_002520.1"/>
</dbReference>
<accession>Q9EMY2</accession>
<dbReference type="Proteomes" id="UP000000872">
    <property type="component" value="Segment"/>
</dbReference>
<dbReference type="KEGG" id="vg:1494657"/>
<sequence length="61" mass="6739">MLSLDNAIINAMISICKNVFLESITHFILSGLKSISKVKNCGGFNFSFIIINDGFLLMNAR</sequence>
<dbReference type="EMBL" id="AF250284">
    <property type="protein sequence ID" value="AAG02773.1"/>
    <property type="molecule type" value="Genomic_DNA"/>
</dbReference>
<gene>
    <name evidence="1" type="primary">AMV067</name>
</gene>
<evidence type="ECO:0000313" key="2">
    <source>
        <dbReference type="Proteomes" id="UP000000872"/>
    </source>
</evidence>
<reference evidence="1 2" key="1">
    <citation type="journal article" date="2000" name="Virology">
        <title>Complete genomic sequence of the Amsacta moorei entomopoxvirus: analysis and comparison with other poxviruses.</title>
        <authorList>
            <person name="Bawden A.L."/>
            <person name="Glassberg K.J."/>
            <person name="Diggans J."/>
            <person name="Shaw R."/>
            <person name="Farmerie W."/>
            <person name="Moyer R.W."/>
        </authorList>
    </citation>
    <scope>NUCLEOTIDE SEQUENCE [LARGE SCALE GENOMIC DNA]</scope>
</reference>
<organismHost>
    <name type="scientific">Amsacta</name>
    <dbReference type="NCBI Taxonomy" id="340055"/>
</organismHost>
<name>Q9EMY2_AMEPV</name>
<proteinExistence type="predicted"/>
<dbReference type="GeneID" id="1494657"/>
<protein>
    <submittedName>
        <fullName evidence="1">AMV067</fullName>
    </submittedName>
</protein>